<keyword evidence="4" id="KW-1185">Reference proteome</keyword>
<dbReference type="PANTHER" id="PTHR24020:SF84">
    <property type="entry name" value="VWFA DOMAIN-CONTAINING PROTEIN"/>
    <property type="match status" value="1"/>
</dbReference>
<feature type="chain" id="PRO_5043979350" description="VWFA domain-containing protein" evidence="1">
    <location>
        <begin position="25"/>
        <end position="293"/>
    </location>
</feature>
<dbReference type="AlphaFoldDB" id="A0AAW0PVS5"/>
<dbReference type="PROSITE" id="PS50234">
    <property type="entry name" value="VWFA"/>
    <property type="match status" value="1"/>
</dbReference>
<feature type="domain" description="VWFA" evidence="2">
    <location>
        <begin position="124"/>
        <end position="293"/>
    </location>
</feature>
<gene>
    <name evidence="3" type="ORF">WMY93_004871</name>
</gene>
<dbReference type="InterPro" id="IPR002035">
    <property type="entry name" value="VWF_A"/>
</dbReference>
<proteinExistence type="predicted"/>
<protein>
    <recommendedName>
        <fullName evidence="2">VWFA domain-containing protein</fullName>
    </recommendedName>
</protein>
<reference evidence="4" key="1">
    <citation type="submission" date="2024-04" db="EMBL/GenBank/DDBJ databases">
        <title>Salinicola lusitanus LLJ914,a marine bacterium isolated from the Okinawa Trough.</title>
        <authorList>
            <person name="Li J."/>
        </authorList>
    </citation>
    <scope>NUCLEOTIDE SEQUENCE [LARGE SCALE GENOMIC DNA]</scope>
</reference>
<name>A0AAW0PVS5_9GOBI</name>
<dbReference type="Gene3D" id="3.40.50.410">
    <property type="entry name" value="von Willebrand factor, type A domain"/>
    <property type="match status" value="1"/>
</dbReference>
<comment type="caution">
    <text evidence="3">The sequence shown here is derived from an EMBL/GenBank/DDBJ whole genome shotgun (WGS) entry which is preliminary data.</text>
</comment>
<dbReference type="PANTHER" id="PTHR24020">
    <property type="entry name" value="COLLAGEN ALPHA"/>
    <property type="match status" value="1"/>
</dbReference>
<dbReference type="Proteomes" id="UP001460270">
    <property type="component" value="Unassembled WGS sequence"/>
</dbReference>
<dbReference type="SMART" id="SM00327">
    <property type="entry name" value="VWA"/>
    <property type="match status" value="1"/>
</dbReference>
<dbReference type="SUPFAM" id="SSF53300">
    <property type="entry name" value="vWA-like"/>
    <property type="match status" value="1"/>
</dbReference>
<feature type="signal peptide" evidence="1">
    <location>
        <begin position="1"/>
        <end position="24"/>
    </location>
</feature>
<organism evidence="3 4">
    <name type="scientific">Mugilogobius chulae</name>
    <name type="common">yellowstripe goby</name>
    <dbReference type="NCBI Taxonomy" id="88201"/>
    <lineage>
        <taxon>Eukaryota</taxon>
        <taxon>Metazoa</taxon>
        <taxon>Chordata</taxon>
        <taxon>Craniata</taxon>
        <taxon>Vertebrata</taxon>
        <taxon>Euteleostomi</taxon>
        <taxon>Actinopterygii</taxon>
        <taxon>Neopterygii</taxon>
        <taxon>Teleostei</taxon>
        <taxon>Neoteleostei</taxon>
        <taxon>Acanthomorphata</taxon>
        <taxon>Gobiaria</taxon>
        <taxon>Gobiiformes</taxon>
        <taxon>Gobioidei</taxon>
        <taxon>Gobiidae</taxon>
        <taxon>Gobionellinae</taxon>
        <taxon>Mugilogobius</taxon>
    </lineage>
</organism>
<dbReference type="InterPro" id="IPR036465">
    <property type="entry name" value="vWFA_dom_sf"/>
</dbReference>
<evidence type="ECO:0000313" key="3">
    <source>
        <dbReference type="EMBL" id="KAK7933975.1"/>
    </source>
</evidence>
<dbReference type="Pfam" id="PF00092">
    <property type="entry name" value="VWA"/>
    <property type="match status" value="1"/>
</dbReference>
<accession>A0AAW0PVS5</accession>
<dbReference type="EMBL" id="JBBPFD010000003">
    <property type="protein sequence ID" value="KAK7933975.1"/>
    <property type="molecule type" value="Genomic_DNA"/>
</dbReference>
<dbReference type="InterPro" id="IPR050525">
    <property type="entry name" value="ECM_Assembly_Org"/>
</dbReference>
<sequence length="293" mass="32210">MSRSHMDPGGLLLVLFLCCSGACAQNTENAQTAQRDDAAYQLLQRQREEKQRRSSQGEGQAGPHLDTNTCGPLTVSCLWYVWTAHCVLSVYVWTAHCVLSVVRVEPLTVLSLADCSLTDKHRADVVLVLDGFNNITSEDFSKVTRFLETLVQNLGVVGLDLVRFALVKCGVKPEIEFYLNTYNDVSSVVSAVKNLSQSPASPGDLTCNIAELRKTILSTDGDRIEAPDALIVISDRNTPDINKDTVTVLWTVSVKVLIVAVKEADYSEINDIKNNLGKPEVFNAQTLTVFQTF</sequence>
<keyword evidence="1" id="KW-0732">Signal</keyword>
<evidence type="ECO:0000256" key="1">
    <source>
        <dbReference type="SAM" id="SignalP"/>
    </source>
</evidence>
<dbReference type="PRINTS" id="PR00453">
    <property type="entry name" value="VWFADOMAIN"/>
</dbReference>
<evidence type="ECO:0000259" key="2">
    <source>
        <dbReference type="PROSITE" id="PS50234"/>
    </source>
</evidence>
<evidence type="ECO:0000313" key="4">
    <source>
        <dbReference type="Proteomes" id="UP001460270"/>
    </source>
</evidence>